<keyword evidence="2" id="KW-1185">Reference proteome</keyword>
<proteinExistence type="predicted"/>
<evidence type="ECO:0000313" key="1">
    <source>
        <dbReference type="EMBL" id="KAJ3726367.1"/>
    </source>
</evidence>
<reference evidence="1" key="2">
    <citation type="journal article" date="2023" name="Proc. Natl. Acad. Sci. U.S.A.">
        <title>A global phylogenomic analysis of the shiitake genus Lentinula.</title>
        <authorList>
            <person name="Sierra-Patev S."/>
            <person name="Min B."/>
            <person name="Naranjo-Ortiz M."/>
            <person name="Looney B."/>
            <person name="Konkel Z."/>
            <person name="Slot J.C."/>
            <person name="Sakamoto Y."/>
            <person name="Steenwyk J.L."/>
            <person name="Rokas A."/>
            <person name="Carro J."/>
            <person name="Camarero S."/>
            <person name="Ferreira P."/>
            <person name="Molpeceres G."/>
            <person name="Ruiz-Duenas F.J."/>
            <person name="Serrano A."/>
            <person name="Henrissat B."/>
            <person name="Drula E."/>
            <person name="Hughes K.W."/>
            <person name="Mata J.L."/>
            <person name="Ishikawa N.K."/>
            <person name="Vargas-Isla R."/>
            <person name="Ushijima S."/>
            <person name="Smith C.A."/>
            <person name="Donoghue J."/>
            <person name="Ahrendt S."/>
            <person name="Andreopoulos W."/>
            <person name="He G."/>
            <person name="LaButti K."/>
            <person name="Lipzen A."/>
            <person name="Ng V."/>
            <person name="Riley R."/>
            <person name="Sandor L."/>
            <person name="Barry K."/>
            <person name="Martinez A.T."/>
            <person name="Xiao Y."/>
            <person name="Gibbons J.G."/>
            <person name="Terashima K."/>
            <person name="Grigoriev I.V."/>
            <person name="Hibbett D."/>
        </authorList>
    </citation>
    <scope>NUCLEOTIDE SEQUENCE</scope>
    <source>
        <strain evidence="1">ET3784</strain>
    </source>
</reference>
<evidence type="ECO:0000313" key="2">
    <source>
        <dbReference type="Proteomes" id="UP001176059"/>
    </source>
</evidence>
<dbReference type="Proteomes" id="UP001176059">
    <property type="component" value="Unassembled WGS sequence"/>
</dbReference>
<protein>
    <submittedName>
        <fullName evidence="1">Uncharacterized protein</fullName>
    </submittedName>
</protein>
<dbReference type="EMBL" id="JANVFO010000044">
    <property type="protein sequence ID" value="KAJ3726367.1"/>
    <property type="molecule type" value="Genomic_DNA"/>
</dbReference>
<name>A0AA38JBU4_9AGAR</name>
<accession>A0AA38JBU4</accession>
<reference evidence="1" key="1">
    <citation type="submission" date="2022-08" db="EMBL/GenBank/DDBJ databases">
        <authorList>
            <consortium name="DOE Joint Genome Institute"/>
            <person name="Min B."/>
            <person name="Sierra-Patev S."/>
            <person name="Naranjo-Ortiz M."/>
            <person name="Looney B."/>
            <person name="Konkel Z."/>
            <person name="Slot J.C."/>
            <person name="Sakamoto Y."/>
            <person name="Steenwyk J.L."/>
            <person name="Rokas A."/>
            <person name="Carro J."/>
            <person name="Camarero S."/>
            <person name="Ferreira P."/>
            <person name="Molpeceres G."/>
            <person name="Ruiz-duenas F.J."/>
            <person name="Serrano A."/>
            <person name="Henrissat B."/>
            <person name="Drula E."/>
            <person name="Hughes K.W."/>
            <person name="Mata J.L."/>
            <person name="Ishikawa N.K."/>
            <person name="Vargas-Isla R."/>
            <person name="Ushijima S."/>
            <person name="Smith C.A."/>
            <person name="Ahrendt S."/>
            <person name="Andreopoulos W."/>
            <person name="He G."/>
            <person name="LaButti K."/>
            <person name="Lipzen A."/>
            <person name="Ng V."/>
            <person name="Riley R."/>
            <person name="Sandor L."/>
            <person name="Barry K."/>
            <person name="Martinez A.T."/>
            <person name="Xiao Y."/>
            <person name="Gibbons J.G."/>
            <person name="Terashima K."/>
            <person name="Hibbett D.S."/>
            <person name="Grigoriev I.V."/>
        </authorList>
    </citation>
    <scope>NUCLEOTIDE SEQUENCE</scope>
    <source>
        <strain evidence="1">ET3784</strain>
    </source>
</reference>
<dbReference type="AlphaFoldDB" id="A0AA38JBU4"/>
<organism evidence="1 2">
    <name type="scientific">Lentinula guzmanii</name>
    <dbReference type="NCBI Taxonomy" id="2804957"/>
    <lineage>
        <taxon>Eukaryota</taxon>
        <taxon>Fungi</taxon>
        <taxon>Dikarya</taxon>
        <taxon>Basidiomycota</taxon>
        <taxon>Agaricomycotina</taxon>
        <taxon>Agaricomycetes</taxon>
        <taxon>Agaricomycetidae</taxon>
        <taxon>Agaricales</taxon>
        <taxon>Marasmiineae</taxon>
        <taxon>Omphalotaceae</taxon>
        <taxon>Lentinula</taxon>
    </lineage>
</organism>
<sequence>MLIDISTVSECAYHDGMHQFDTDLFCVQMLVVKQARKHVGSLLATQTFNSELYTDSFRRGCIRSNSSNSASFTKTYVREPILNTGARRSLTHVFSIHWQPGPRRLPPVLAIDPVDDRQGIVSLSKHRISGAATHFRNTGAHVINPGAPLQCTVCRRKRRAPPTSIPVHSPESFGRKHCNPDICYIWVHNFAYILSALELPFLSTVANPCVILLP</sequence>
<comment type="caution">
    <text evidence="1">The sequence shown here is derived from an EMBL/GenBank/DDBJ whole genome shotgun (WGS) entry which is preliminary data.</text>
</comment>
<gene>
    <name evidence="1" type="ORF">DFJ43DRAFT_563509</name>
</gene>